<proteinExistence type="predicted"/>
<name>A0A5C6AF90_9BACT</name>
<evidence type="ECO:0000313" key="3">
    <source>
        <dbReference type="Proteomes" id="UP000320176"/>
    </source>
</evidence>
<evidence type="ECO:0000313" key="2">
    <source>
        <dbReference type="EMBL" id="TWT98279.1"/>
    </source>
</evidence>
<dbReference type="AlphaFoldDB" id="A0A5C6AF90"/>
<feature type="region of interest" description="Disordered" evidence="1">
    <location>
        <begin position="63"/>
        <end position="126"/>
    </location>
</feature>
<sequence length="126" mass="14114">MCKQTENRDSRPRVHFMVRQFCSAGKRPLLPRAVQSLSIVQSFIKFLGMQDMVALQIGSSLDACADSESDQRERQQNENGEDANDHHSGGENGRVIRYGRINRARHDAPNREEPQNASDQSAASCV</sequence>
<keyword evidence="3" id="KW-1185">Reference proteome</keyword>
<accession>A0A5C6AF90</accession>
<evidence type="ECO:0000256" key="1">
    <source>
        <dbReference type="SAM" id="MobiDB-lite"/>
    </source>
</evidence>
<gene>
    <name evidence="2" type="ORF">Pla52n_47890</name>
</gene>
<comment type="caution">
    <text evidence="2">The sequence shown here is derived from an EMBL/GenBank/DDBJ whole genome shotgun (WGS) entry which is preliminary data.</text>
</comment>
<dbReference type="EMBL" id="SJPN01000006">
    <property type="protein sequence ID" value="TWT98279.1"/>
    <property type="molecule type" value="Genomic_DNA"/>
</dbReference>
<reference evidence="2 3" key="1">
    <citation type="submission" date="2019-02" db="EMBL/GenBank/DDBJ databases">
        <title>Deep-cultivation of Planctomycetes and their phenomic and genomic characterization uncovers novel biology.</title>
        <authorList>
            <person name="Wiegand S."/>
            <person name="Jogler M."/>
            <person name="Boedeker C."/>
            <person name="Pinto D."/>
            <person name="Vollmers J."/>
            <person name="Rivas-Marin E."/>
            <person name="Kohn T."/>
            <person name="Peeters S.H."/>
            <person name="Heuer A."/>
            <person name="Rast P."/>
            <person name="Oberbeckmann S."/>
            <person name="Bunk B."/>
            <person name="Jeske O."/>
            <person name="Meyerdierks A."/>
            <person name="Storesund J.E."/>
            <person name="Kallscheuer N."/>
            <person name="Luecker S."/>
            <person name="Lage O.M."/>
            <person name="Pohl T."/>
            <person name="Merkel B.J."/>
            <person name="Hornburger P."/>
            <person name="Mueller R.-W."/>
            <person name="Bruemmer F."/>
            <person name="Labrenz M."/>
            <person name="Spormann A.M."/>
            <person name="Op Den Camp H."/>
            <person name="Overmann J."/>
            <person name="Amann R."/>
            <person name="Jetten M.S.M."/>
            <person name="Mascher T."/>
            <person name="Medema M.H."/>
            <person name="Devos D.P."/>
            <person name="Kaster A.-K."/>
            <person name="Ovreas L."/>
            <person name="Rohde M."/>
            <person name="Galperin M.Y."/>
            <person name="Jogler C."/>
        </authorList>
    </citation>
    <scope>NUCLEOTIDE SEQUENCE [LARGE SCALE GENOMIC DNA]</scope>
    <source>
        <strain evidence="2 3">Pla52n</strain>
    </source>
</reference>
<dbReference type="Proteomes" id="UP000320176">
    <property type="component" value="Unassembled WGS sequence"/>
</dbReference>
<feature type="compositionally biased region" description="Polar residues" evidence="1">
    <location>
        <begin position="115"/>
        <end position="126"/>
    </location>
</feature>
<feature type="compositionally biased region" description="Basic and acidic residues" evidence="1">
    <location>
        <begin position="104"/>
        <end position="114"/>
    </location>
</feature>
<protein>
    <submittedName>
        <fullName evidence="2">Uncharacterized protein</fullName>
    </submittedName>
</protein>
<organism evidence="2 3">
    <name type="scientific">Stieleria varia</name>
    <dbReference type="NCBI Taxonomy" id="2528005"/>
    <lineage>
        <taxon>Bacteria</taxon>
        <taxon>Pseudomonadati</taxon>
        <taxon>Planctomycetota</taxon>
        <taxon>Planctomycetia</taxon>
        <taxon>Pirellulales</taxon>
        <taxon>Pirellulaceae</taxon>
        <taxon>Stieleria</taxon>
    </lineage>
</organism>